<evidence type="ECO:0000313" key="3">
    <source>
        <dbReference type="Proteomes" id="UP001501303"/>
    </source>
</evidence>
<proteinExistence type="predicted"/>
<name>A0ABN2PI36_9ACTN</name>
<dbReference type="InterPro" id="IPR010982">
    <property type="entry name" value="Lambda_DNA-bd_dom_sf"/>
</dbReference>
<dbReference type="Gene3D" id="1.10.260.40">
    <property type="entry name" value="lambda repressor-like DNA-binding domains"/>
    <property type="match status" value="1"/>
</dbReference>
<organism evidence="2 3">
    <name type="scientific">Streptomyces sodiiphilus</name>
    <dbReference type="NCBI Taxonomy" id="226217"/>
    <lineage>
        <taxon>Bacteria</taxon>
        <taxon>Bacillati</taxon>
        <taxon>Actinomycetota</taxon>
        <taxon>Actinomycetes</taxon>
        <taxon>Kitasatosporales</taxon>
        <taxon>Streptomycetaceae</taxon>
        <taxon>Streptomyces</taxon>
    </lineage>
</organism>
<feature type="domain" description="HTH cro/C1-type" evidence="1">
    <location>
        <begin position="16"/>
        <end position="70"/>
    </location>
</feature>
<protein>
    <submittedName>
        <fullName evidence="2">Helix-turn-helix transcriptional regulator</fullName>
    </submittedName>
</protein>
<dbReference type="Pfam" id="PF19054">
    <property type="entry name" value="DUF5753"/>
    <property type="match status" value="1"/>
</dbReference>
<dbReference type="RefSeq" id="WP_344263174.1">
    <property type="nucleotide sequence ID" value="NZ_BAAAMJ010000032.1"/>
</dbReference>
<keyword evidence="3" id="KW-1185">Reference proteome</keyword>
<comment type="caution">
    <text evidence="2">The sequence shown here is derived from an EMBL/GenBank/DDBJ whole genome shotgun (WGS) entry which is preliminary data.</text>
</comment>
<dbReference type="Proteomes" id="UP001501303">
    <property type="component" value="Unassembled WGS sequence"/>
</dbReference>
<dbReference type="InterPro" id="IPR001387">
    <property type="entry name" value="Cro/C1-type_HTH"/>
</dbReference>
<dbReference type="CDD" id="cd00093">
    <property type="entry name" value="HTH_XRE"/>
    <property type="match status" value="1"/>
</dbReference>
<sequence>MSTDFREARISLGLRLRELRTEGGLTGRALAGRLGWPQSKISKLENGRQTPTPEDLRAWAEATGSPEAAAELAGRLRGLETQYRSWRRQLSGGYRAVQDTHRLEGSRTRDRRSLDPSLIPGLLQTPAYAHAVLRRFAAIHSAPDDVTAAVRARLQRQEVLSDRTRSFHFLLWEGALRSRPCPPEALREQLDHICQFLASAHVRLGVVPFGAELELPPLSGFSLHDDRLVITEAWHAEMWLDDPADVRLYRRVWDACHRTAVHGAEAHRLIIRARRALLPE</sequence>
<dbReference type="SUPFAM" id="SSF47413">
    <property type="entry name" value="lambda repressor-like DNA-binding domains"/>
    <property type="match status" value="1"/>
</dbReference>
<evidence type="ECO:0000259" key="1">
    <source>
        <dbReference type="PROSITE" id="PS50943"/>
    </source>
</evidence>
<reference evidence="3" key="1">
    <citation type="journal article" date="2019" name="Int. J. Syst. Evol. Microbiol.">
        <title>The Global Catalogue of Microorganisms (GCM) 10K type strain sequencing project: providing services to taxonomists for standard genome sequencing and annotation.</title>
        <authorList>
            <consortium name="The Broad Institute Genomics Platform"/>
            <consortium name="The Broad Institute Genome Sequencing Center for Infectious Disease"/>
            <person name="Wu L."/>
            <person name="Ma J."/>
        </authorList>
    </citation>
    <scope>NUCLEOTIDE SEQUENCE [LARGE SCALE GENOMIC DNA]</scope>
    <source>
        <strain evidence="3">JCM 13581</strain>
    </source>
</reference>
<dbReference type="EMBL" id="BAAAMJ010000032">
    <property type="protein sequence ID" value="GAA1922476.1"/>
    <property type="molecule type" value="Genomic_DNA"/>
</dbReference>
<dbReference type="InterPro" id="IPR043917">
    <property type="entry name" value="DUF5753"/>
</dbReference>
<evidence type="ECO:0000313" key="2">
    <source>
        <dbReference type="EMBL" id="GAA1922476.1"/>
    </source>
</evidence>
<dbReference type="Pfam" id="PF13560">
    <property type="entry name" value="HTH_31"/>
    <property type="match status" value="1"/>
</dbReference>
<dbReference type="SMART" id="SM00530">
    <property type="entry name" value="HTH_XRE"/>
    <property type="match status" value="1"/>
</dbReference>
<dbReference type="PROSITE" id="PS50943">
    <property type="entry name" value="HTH_CROC1"/>
    <property type="match status" value="1"/>
</dbReference>
<accession>A0ABN2PI36</accession>
<gene>
    <name evidence="2" type="ORF">GCM10009716_33740</name>
</gene>